<keyword evidence="8" id="KW-1185">Reference proteome</keyword>
<reference evidence="7 8" key="1">
    <citation type="journal article" date="2017" name="Genome Biol.">
        <title>New reference genome sequences of hot pepper reveal the massive evolution of plant disease-resistance genes by retroduplication.</title>
        <authorList>
            <person name="Kim S."/>
            <person name="Park J."/>
            <person name="Yeom S.I."/>
            <person name="Kim Y.M."/>
            <person name="Seo E."/>
            <person name="Kim K.T."/>
            <person name="Kim M.S."/>
            <person name="Lee J.M."/>
            <person name="Cheong K."/>
            <person name="Shin H.S."/>
            <person name="Kim S.B."/>
            <person name="Han K."/>
            <person name="Lee J."/>
            <person name="Park M."/>
            <person name="Lee H.A."/>
            <person name="Lee H.Y."/>
            <person name="Lee Y."/>
            <person name="Oh S."/>
            <person name="Lee J.H."/>
            <person name="Choi E."/>
            <person name="Choi E."/>
            <person name="Lee S.E."/>
            <person name="Jeon J."/>
            <person name="Kim H."/>
            <person name="Choi G."/>
            <person name="Song H."/>
            <person name="Lee J."/>
            <person name="Lee S.C."/>
            <person name="Kwon J.K."/>
            <person name="Lee H.Y."/>
            <person name="Koo N."/>
            <person name="Hong Y."/>
            <person name="Kim R.W."/>
            <person name="Kang W.H."/>
            <person name="Huh J.H."/>
            <person name="Kang B.C."/>
            <person name="Yang T.J."/>
            <person name="Lee Y.H."/>
            <person name="Bennetzen J.L."/>
            <person name="Choi D."/>
        </authorList>
    </citation>
    <scope>NUCLEOTIDE SEQUENCE [LARGE SCALE GENOMIC DNA]</scope>
    <source>
        <strain evidence="8">cv. PBC81</strain>
    </source>
</reference>
<evidence type="ECO:0000256" key="4">
    <source>
        <dbReference type="ARBA" id="ARBA00024884"/>
    </source>
</evidence>
<comment type="caution">
    <text evidence="7">The sequence shown here is derived from an EMBL/GenBank/DDBJ whole genome shotgun (WGS) entry which is preliminary data.</text>
</comment>
<dbReference type="Pfam" id="PF03641">
    <property type="entry name" value="Lysine_decarbox"/>
    <property type="match status" value="1"/>
</dbReference>
<evidence type="ECO:0000256" key="2">
    <source>
        <dbReference type="ARBA" id="ARBA00012205"/>
    </source>
</evidence>
<dbReference type="EC" id="3.2.2.n1" evidence="2"/>
<sequence>MARHSDAFIALPAGYGTLDELLKVISWEQFGIYDKMVGLLNMDGYYNSLFLFIDKATEEGFISLNARQIIIPTPTATVLVKKIEEYVPFHERVALKLNCQTEQQLGYPQA</sequence>
<comment type="catalytic activity">
    <reaction evidence="6">
        <text>9-ribosyl-trans-zeatin 5'-phosphate + H2O = trans-zeatin + D-ribose 5-phosphate</text>
        <dbReference type="Rhea" id="RHEA:48564"/>
        <dbReference type="ChEBI" id="CHEBI:15377"/>
        <dbReference type="ChEBI" id="CHEBI:16522"/>
        <dbReference type="ChEBI" id="CHEBI:78346"/>
        <dbReference type="ChEBI" id="CHEBI:87947"/>
        <dbReference type="EC" id="3.2.2.n1"/>
    </reaction>
</comment>
<dbReference type="EMBL" id="MLFT02000006">
    <property type="protein sequence ID" value="PHT45409.1"/>
    <property type="molecule type" value="Genomic_DNA"/>
</dbReference>
<name>A0A2G2WJQ8_CAPBA</name>
<evidence type="ECO:0000256" key="6">
    <source>
        <dbReference type="ARBA" id="ARBA00049153"/>
    </source>
</evidence>
<dbReference type="Proteomes" id="UP000224567">
    <property type="component" value="Unassembled WGS sequence"/>
</dbReference>
<dbReference type="GO" id="GO:0016799">
    <property type="term" value="F:hydrolase activity, hydrolyzing N-glycosyl compounds"/>
    <property type="evidence" value="ECO:0007669"/>
    <property type="project" value="TreeGrafter"/>
</dbReference>
<dbReference type="OrthoDB" id="414463at2759"/>
<dbReference type="GO" id="GO:0005829">
    <property type="term" value="C:cytosol"/>
    <property type="evidence" value="ECO:0007669"/>
    <property type="project" value="TreeGrafter"/>
</dbReference>
<comment type="function">
    <text evidence="4">Cytokinin-activating enzyme working in the direct activation pathway. Phosphoribohydrolase that converts inactive cytokinin nucleotides to the biologically active free-base forms.</text>
</comment>
<evidence type="ECO:0000256" key="5">
    <source>
        <dbReference type="ARBA" id="ARBA00047718"/>
    </source>
</evidence>
<accession>A0A2G2WJQ8</accession>
<evidence type="ECO:0000313" key="7">
    <source>
        <dbReference type="EMBL" id="PHT45409.1"/>
    </source>
</evidence>
<organism evidence="7 8">
    <name type="scientific">Capsicum baccatum</name>
    <name type="common">Peruvian pepper</name>
    <dbReference type="NCBI Taxonomy" id="33114"/>
    <lineage>
        <taxon>Eukaryota</taxon>
        <taxon>Viridiplantae</taxon>
        <taxon>Streptophyta</taxon>
        <taxon>Embryophyta</taxon>
        <taxon>Tracheophyta</taxon>
        <taxon>Spermatophyta</taxon>
        <taxon>Magnoliopsida</taxon>
        <taxon>eudicotyledons</taxon>
        <taxon>Gunneridae</taxon>
        <taxon>Pentapetalae</taxon>
        <taxon>asterids</taxon>
        <taxon>lamiids</taxon>
        <taxon>Solanales</taxon>
        <taxon>Solanaceae</taxon>
        <taxon>Solanoideae</taxon>
        <taxon>Capsiceae</taxon>
        <taxon>Capsicum</taxon>
    </lineage>
</organism>
<dbReference type="SUPFAM" id="SSF102405">
    <property type="entry name" value="MCP/YpsA-like"/>
    <property type="match status" value="1"/>
</dbReference>
<dbReference type="PANTHER" id="PTHR31223">
    <property type="entry name" value="LOG FAMILY PROTEIN YJL055W"/>
    <property type="match status" value="1"/>
</dbReference>
<dbReference type="GO" id="GO:0009691">
    <property type="term" value="P:cytokinin biosynthetic process"/>
    <property type="evidence" value="ECO:0007669"/>
    <property type="project" value="UniProtKB-KW"/>
</dbReference>
<dbReference type="InterPro" id="IPR031100">
    <property type="entry name" value="LOG_fam"/>
</dbReference>
<dbReference type="AlphaFoldDB" id="A0A2G2WJQ8"/>
<gene>
    <name evidence="7" type="ORF">CQW23_14567</name>
</gene>
<evidence type="ECO:0000256" key="1">
    <source>
        <dbReference type="ARBA" id="ARBA00006763"/>
    </source>
</evidence>
<keyword evidence="3" id="KW-0203">Cytokinin biosynthesis</keyword>
<protein>
    <recommendedName>
        <fullName evidence="2">cytokinin riboside 5'-monophosphate phosphoribohydrolase</fullName>
        <ecNumber evidence="2">3.2.2.n1</ecNumber>
    </recommendedName>
</protein>
<comment type="similarity">
    <text evidence="1">Belongs to the LOG family.</text>
</comment>
<reference evidence="8" key="2">
    <citation type="journal article" date="2017" name="J. Anim. Genet.">
        <title>Multiple reference genome sequences of hot pepper reveal the massive evolution of plant disease resistance genes by retroduplication.</title>
        <authorList>
            <person name="Kim S."/>
            <person name="Park J."/>
            <person name="Yeom S.-I."/>
            <person name="Kim Y.-M."/>
            <person name="Seo E."/>
            <person name="Kim K.-T."/>
            <person name="Kim M.-S."/>
            <person name="Lee J.M."/>
            <person name="Cheong K."/>
            <person name="Shin H.-S."/>
            <person name="Kim S.-B."/>
            <person name="Han K."/>
            <person name="Lee J."/>
            <person name="Park M."/>
            <person name="Lee H.-A."/>
            <person name="Lee H.-Y."/>
            <person name="Lee Y."/>
            <person name="Oh S."/>
            <person name="Lee J.H."/>
            <person name="Choi E."/>
            <person name="Choi E."/>
            <person name="Lee S.E."/>
            <person name="Jeon J."/>
            <person name="Kim H."/>
            <person name="Choi G."/>
            <person name="Song H."/>
            <person name="Lee J."/>
            <person name="Lee S.-C."/>
            <person name="Kwon J.-K."/>
            <person name="Lee H.-Y."/>
            <person name="Koo N."/>
            <person name="Hong Y."/>
            <person name="Kim R.W."/>
            <person name="Kang W.-H."/>
            <person name="Huh J.H."/>
            <person name="Kang B.-C."/>
            <person name="Yang T.-J."/>
            <person name="Lee Y.-H."/>
            <person name="Bennetzen J.L."/>
            <person name="Choi D."/>
        </authorList>
    </citation>
    <scope>NUCLEOTIDE SEQUENCE [LARGE SCALE GENOMIC DNA]</scope>
    <source>
        <strain evidence="8">cv. PBC81</strain>
    </source>
</reference>
<dbReference type="STRING" id="33114.A0A2G2WJQ8"/>
<dbReference type="PANTHER" id="PTHR31223:SF69">
    <property type="entry name" value="CYTOKININ RIBOSIDE 5'-MONOPHOSPHATE PHOSPHORIBOHYDROLASE LOG3"/>
    <property type="match status" value="1"/>
</dbReference>
<dbReference type="Gene3D" id="3.40.50.450">
    <property type="match status" value="1"/>
</dbReference>
<evidence type="ECO:0000256" key="3">
    <source>
        <dbReference type="ARBA" id="ARBA00022712"/>
    </source>
</evidence>
<comment type="catalytic activity">
    <reaction evidence="5">
        <text>N(6)-(dimethylallyl)adenosine 5'-phosphate + H2O = N(6)-dimethylallyladenine + D-ribose 5-phosphate</text>
        <dbReference type="Rhea" id="RHEA:48560"/>
        <dbReference type="ChEBI" id="CHEBI:15377"/>
        <dbReference type="ChEBI" id="CHEBI:17660"/>
        <dbReference type="ChEBI" id="CHEBI:57526"/>
        <dbReference type="ChEBI" id="CHEBI:78346"/>
        <dbReference type="EC" id="3.2.2.n1"/>
    </reaction>
</comment>
<evidence type="ECO:0000313" key="8">
    <source>
        <dbReference type="Proteomes" id="UP000224567"/>
    </source>
</evidence>
<dbReference type="GO" id="GO:0005634">
    <property type="term" value="C:nucleus"/>
    <property type="evidence" value="ECO:0007669"/>
    <property type="project" value="TreeGrafter"/>
</dbReference>
<proteinExistence type="inferred from homology"/>